<dbReference type="PANTHER" id="PTHR11403:SF2">
    <property type="entry name" value="CYTOCHROME BO(3) UBIQUINOL OXIDASE SUBUNIT 3"/>
    <property type="match status" value="1"/>
</dbReference>
<keyword evidence="4 7" id="KW-0812">Transmembrane</keyword>
<dbReference type="Proteomes" id="UP000016986">
    <property type="component" value="Unassembled WGS sequence"/>
</dbReference>
<dbReference type="PANTHER" id="PTHR11403">
    <property type="entry name" value="CYTOCHROME C OXIDASE SUBUNIT III"/>
    <property type="match status" value="1"/>
</dbReference>
<evidence type="ECO:0000313" key="10">
    <source>
        <dbReference type="EMBL" id="GAD51915.1"/>
    </source>
</evidence>
<dbReference type="Gene3D" id="1.20.120.80">
    <property type="entry name" value="Cytochrome c oxidase, subunit III, four-helix bundle"/>
    <property type="match status" value="1"/>
</dbReference>
<evidence type="ECO:0000313" key="11">
    <source>
        <dbReference type="Proteomes" id="UP000016986"/>
    </source>
</evidence>
<dbReference type="GO" id="GO:0004129">
    <property type="term" value="F:cytochrome-c oxidase activity"/>
    <property type="evidence" value="ECO:0007669"/>
    <property type="project" value="InterPro"/>
</dbReference>
<dbReference type="EMBL" id="BATA01000010">
    <property type="protein sequence ID" value="GAD51915.1"/>
    <property type="molecule type" value="Genomic_DNA"/>
</dbReference>
<sequence length="275" mass="29200">MSEPDTDTTVEALNAEETTRGAGKEGFPHGSPAPFVLGAGIFGICFGFIYPIEWIVGVPVFVAGLYLWLREYSVGEYEGGVIPEQKRQLLGVPSSYLAGLLAIVSEALLFGGAFIAWFFLAAQRGPFPTAGSPALHPLFGGLEALALVVGSAVLYWTRTGVGAGDRGRLSTGLPVAFLAGIAYLALTAVDWSSLLAAGLTPTAGAYGAGYYFVAGLHAVHVLVGLTLVSLVAYRYRARGHFDRHRFTMVRVAEAYWHFLAGISVVILLLIYVPTS</sequence>
<keyword evidence="11" id="KW-1185">Reference proteome</keyword>
<evidence type="ECO:0000256" key="1">
    <source>
        <dbReference type="ARBA" id="ARBA00004651"/>
    </source>
</evidence>
<dbReference type="PROSITE" id="PS50253">
    <property type="entry name" value="COX3"/>
    <property type="match status" value="1"/>
</dbReference>
<feature type="transmembrane region" description="Helical" evidence="8">
    <location>
        <begin position="134"/>
        <end position="157"/>
    </location>
</feature>
<keyword evidence="5 8" id="KW-1133">Transmembrane helix</keyword>
<accession>U2YSE3</accession>
<evidence type="ECO:0000259" key="9">
    <source>
        <dbReference type="PROSITE" id="PS50253"/>
    </source>
</evidence>
<evidence type="ECO:0000256" key="3">
    <source>
        <dbReference type="ARBA" id="ARBA00022475"/>
    </source>
</evidence>
<gene>
    <name evidence="10" type="ORF">MBEHAL_0675</name>
</gene>
<dbReference type="GO" id="GO:0005886">
    <property type="term" value="C:plasma membrane"/>
    <property type="evidence" value="ECO:0007669"/>
    <property type="project" value="UniProtKB-SubCell"/>
</dbReference>
<proteinExistence type="inferred from homology"/>
<protein>
    <submittedName>
        <fullName evidence="10">Cytochrome c oxidase polypeptide III</fullName>
    </submittedName>
</protein>
<dbReference type="AlphaFoldDB" id="U2YSE3"/>
<evidence type="ECO:0000256" key="6">
    <source>
        <dbReference type="ARBA" id="ARBA00023136"/>
    </source>
</evidence>
<feature type="transmembrane region" description="Helical" evidence="8">
    <location>
        <begin position="209"/>
        <end position="233"/>
    </location>
</feature>
<evidence type="ECO:0000256" key="7">
    <source>
        <dbReference type="RuleBase" id="RU003376"/>
    </source>
</evidence>
<feature type="domain" description="Heme-copper oxidase subunit III family profile" evidence="9">
    <location>
        <begin position="31"/>
        <end position="275"/>
    </location>
</feature>
<comment type="similarity">
    <text evidence="2 7">Belongs to the cytochrome c oxidase subunit 3 family.</text>
</comment>
<dbReference type="Pfam" id="PF00510">
    <property type="entry name" value="COX3"/>
    <property type="match status" value="1"/>
</dbReference>
<dbReference type="CDD" id="cd00386">
    <property type="entry name" value="Heme_Cu_Oxidase_III_like"/>
    <property type="match status" value="1"/>
</dbReference>
<evidence type="ECO:0000256" key="4">
    <source>
        <dbReference type="ARBA" id="ARBA00022692"/>
    </source>
</evidence>
<feature type="transmembrane region" description="Helical" evidence="8">
    <location>
        <begin position="96"/>
        <end position="122"/>
    </location>
</feature>
<evidence type="ECO:0000256" key="5">
    <source>
        <dbReference type="ARBA" id="ARBA00022989"/>
    </source>
</evidence>
<keyword evidence="3" id="KW-1003">Cell membrane</keyword>
<evidence type="ECO:0000256" key="2">
    <source>
        <dbReference type="ARBA" id="ARBA00010581"/>
    </source>
</evidence>
<comment type="subcellular location">
    <subcellularLocation>
        <location evidence="1 7">Cell membrane</location>
        <topology evidence="1 7">Multi-pass membrane protein</topology>
    </subcellularLocation>
</comment>
<feature type="transmembrane region" description="Helical" evidence="8">
    <location>
        <begin position="254"/>
        <end position="272"/>
    </location>
</feature>
<dbReference type="InterPro" id="IPR013833">
    <property type="entry name" value="Cyt_c_oxidase_su3_a-hlx"/>
</dbReference>
<dbReference type="InterPro" id="IPR035973">
    <property type="entry name" value="Cyt_c_oxidase_su3-like_sf"/>
</dbReference>
<feature type="transmembrane region" description="Helical" evidence="8">
    <location>
        <begin position="35"/>
        <end position="68"/>
    </location>
</feature>
<comment type="caution">
    <text evidence="10">The sequence shown here is derived from an EMBL/GenBank/DDBJ whole genome shotgun (WGS) entry which is preliminary data.</text>
</comment>
<reference evidence="10 11" key="1">
    <citation type="submission" date="2013-09" db="EMBL/GenBank/DDBJ databases">
        <title>Whole genome sequencing of Halarchaeum acidiphilum strain MH1-52-1.</title>
        <authorList>
            <person name="Shimane Y."/>
            <person name="Minegishi H."/>
            <person name="Nishi S."/>
            <person name="Echigo A."/>
            <person name="Shuto A."/>
            <person name="Konishi M."/>
            <person name="Ito T."/>
            <person name="Ohkuma M."/>
            <person name="Ohta Y."/>
            <person name="Nagano Y."/>
            <person name="Tsubouchi T."/>
            <person name="Mori K."/>
            <person name="Usui K."/>
            <person name="Kamekura M."/>
            <person name="Usami R."/>
            <person name="Takaki Y."/>
            <person name="Hatada Y."/>
        </authorList>
    </citation>
    <scope>NUCLEOTIDE SEQUENCE [LARGE SCALE GENOMIC DNA]</scope>
    <source>
        <strain evidence="10 11">JCM 16109</strain>
    </source>
</reference>
<organism evidence="10 11">
    <name type="scientific">Halarchaeum acidiphilum MH1-52-1</name>
    <dbReference type="NCBI Taxonomy" id="1261545"/>
    <lineage>
        <taxon>Archaea</taxon>
        <taxon>Methanobacteriati</taxon>
        <taxon>Methanobacteriota</taxon>
        <taxon>Stenosarchaea group</taxon>
        <taxon>Halobacteria</taxon>
        <taxon>Halobacteriales</taxon>
        <taxon>Halobacteriaceae</taxon>
    </lineage>
</organism>
<dbReference type="RefSeq" id="WP_021779801.1">
    <property type="nucleotide sequence ID" value="NZ_BATA01000010.1"/>
</dbReference>
<evidence type="ECO:0000256" key="8">
    <source>
        <dbReference type="SAM" id="Phobius"/>
    </source>
</evidence>
<dbReference type="GO" id="GO:0019646">
    <property type="term" value="P:aerobic electron transport chain"/>
    <property type="evidence" value="ECO:0007669"/>
    <property type="project" value="InterPro"/>
</dbReference>
<dbReference type="SUPFAM" id="SSF81452">
    <property type="entry name" value="Cytochrome c oxidase subunit III-like"/>
    <property type="match status" value="1"/>
</dbReference>
<feature type="transmembrane region" description="Helical" evidence="8">
    <location>
        <begin position="169"/>
        <end position="189"/>
    </location>
</feature>
<keyword evidence="6 8" id="KW-0472">Membrane</keyword>
<dbReference type="InterPro" id="IPR024791">
    <property type="entry name" value="Cyt_c/ubiquinol_Oxase_su3"/>
</dbReference>
<name>U2YSE3_9EURY</name>
<dbReference type="OrthoDB" id="248633at2157"/>
<dbReference type="InterPro" id="IPR000298">
    <property type="entry name" value="Cyt_c_oxidase-like_su3"/>
</dbReference>
<dbReference type="eggNOG" id="arCOG04650">
    <property type="taxonomic scope" value="Archaea"/>
</dbReference>